<dbReference type="PROSITE" id="PS50096">
    <property type="entry name" value="IQ"/>
    <property type="match status" value="2"/>
</dbReference>
<dbReference type="InterPro" id="IPR000048">
    <property type="entry name" value="IQ_motif_EF-hand-BS"/>
</dbReference>
<comment type="similarity">
    <text evidence="2">Belongs to the IQD family.</text>
</comment>
<dbReference type="Pfam" id="PF00612">
    <property type="entry name" value="IQ"/>
    <property type="match status" value="1"/>
</dbReference>
<evidence type="ECO:0000256" key="2">
    <source>
        <dbReference type="ARBA" id="ARBA00024341"/>
    </source>
</evidence>
<sequence>MGKASKWFRNLLGLRKPDPHHPTSKTPPFQRDKRRWNFVKSYREKDGATTTTEAKHTASTNNAAKSRPYERQHIQESVTASEGEVDPNKHGIAVAAATAAVAEDSVAAAVVRLTSSNGRCARNPRTHFSSGCGLREELAAVKIQSAFRGYLARRALGALKGLVRLQALVRGHIERKRTAEWLWRMQTLLRAQERARAGRIQVSESSQTSSKTSHFHNPGPLTPEKFEQAIRSKSTKYEQTSILKRNGSKSNGRIVSHEKVHVCRYGSDNKIKMDEQSWDQVLSTRISTAIVNGKNDKILVVDTGKPQLRSQGRNLFHSTHLAHASDQYSYSFTHSKESNQTFPSLSSSKVQSLSPLKFSHEVEESSFTTAEDSPQFYSASSRCGSSKANPFTPAKSDGSKGCQSGYSDHPNYMAYTESSRAKVRSFSAPKQRPQYEWSGLTNRHPPLGFGELKFNTQGSLHAKFTSKAYPGSGRLDKLGIPIGQRH</sequence>
<keyword evidence="7" id="KW-1185">Reference proteome</keyword>
<dbReference type="GO" id="GO:0005516">
    <property type="term" value="F:calmodulin binding"/>
    <property type="evidence" value="ECO:0007669"/>
    <property type="project" value="UniProtKB-KW"/>
</dbReference>
<dbReference type="PANTHER" id="PTHR32295">
    <property type="entry name" value="IQ-DOMAIN 5-RELATED"/>
    <property type="match status" value="1"/>
</dbReference>
<proteinExistence type="inferred from homology"/>
<evidence type="ECO:0000256" key="4">
    <source>
        <dbReference type="SAM" id="MobiDB-lite"/>
    </source>
</evidence>
<accession>A0AAV5KEU8</accession>
<dbReference type="SMART" id="SM00015">
    <property type="entry name" value="IQ"/>
    <property type="match status" value="2"/>
</dbReference>
<keyword evidence="1" id="KW-0112">Calmodulin-binding</keyword>
<dbReference type="EMBL" id="BPVZ01000062">
    <property type="protein sequence ID" value="GKV23071.1"/>
    <property type="molecule type" value="Genomic_DNA"/>
</dbReference>
<gene>
    <name evidence="6" type="ORF">SLEP1_g32851</name>
</gene>
<feature type="compositionally biased region" description="Low complexity" evidence="4">
    <location>
        <begin position="48"/>
        <end position="60"/>
    </location>
</feature>
<comment type="subunit">
    <text evidence="3">Binds to multiple calmodulin (CaM) in the presence of Ca(2+) and CaM-like proteins.</text>
</comment>
<organism evidence="6 7">
    <name type="scientific">Rubroshorea leprosula</name>
    <dbReference type="NCBI Taxonomy" id="152421"/>
    <lineage>
        <taxon>Eukaryota</taxon>
        <taxon>Viridiplantae</taxon>
        <taxon>Streptophyta</taxon>
        <taxon>Embryophyta</taxon>
        <taxon>Tracheophyta</taxon>
        <taxon>Spermatophyta</taxon>
        <taxon>Magnoliopsida</taxon>
        <taxon>eudicotyledons</taxon>
        <taxon>Gunneridae</taxon>
        <taxon>Pentapetalae</taxon>
        <taxon>rosids</taxon>
        <taxon>malvids</taxon>
        <taxon>Malvales</taxon>
        <taxon>Dipterocarpaceae</taxon>
        <taxon>Rubroshorea</taxon>
    </lineage>
</organism>
<evidence type="ECO:0000259" key="5">
    <source>
        <dbReference type="Pfam" id="PF13178"/>
    </source>
</evidence>
<dbReference type="Proteomes" id="UP001054252">
    <property type="component" value="Unassembled WGS sequence"/>
</dbReference>
<feature type="region of interest" description="Disordered" evidence="4">
    <location>
        <begin position="1"/>
        <end position="86"/>
    </location>
</feature>
<evidence type="ECO:0000313" key="7">
    <source>
        <dbReference type="Proteomes" id="UP001054252"/>
    </source>
</evidence>
<name>A0AAV5KEU8_9ROSI</name>
<feature type="region of interest" description="Disordered" evidence="4">
    <location>
        <begin position="201"/>
        <end position="223"/>
    </location>
</feature>
<dbReference type="InterPro" id="IPR025064">
    <property type="entry name" value="DUF4005"/>
</dbReference>
<comment type="caution">
    <text evidence="6">The sequence shown here is derived from an EMBL/GenBank/DDBJ whole genome shotgun (WGS) entry which is preliminary data.</text>
</comment>
<dbReference type="Gene3D" id="1.20.5.190">
    <property type="match status" value="1"/>
</dbReference>
<evidence type="ECO:0000313" key="6">
    <source>
        <dbReference type="EMBL" id="GKV23071.1"/>
    </source>
</evidence>
<protein>
    <recommendedName>
        <fullName evidence="5">DUF4005 domain-containing protein</fullName>
    </recommendedName>
</protein>
<dbReference type="PANTHER" id="PTHR32295:SF11">
    <property type="entry name" value="PROTEIN IQ-DOMAIN 22"/>
    <property type="match status" value="1"/>
</dbReference>
<dbReference type="AlphaFoldDB" id="A0AAV5KEU8"/>
<evidence type="ECO:0000256" key="1">
    <source>
        <dbReference type="ARBA" id="ARBA00022860"/>
    </source>
</evidence>
<reference evidence="6 7" key="1">
    <citation type="journal article" date="2021" name="Commun. Biol.">
        <title>The genome of Shorea leprosula (Dipterocarpaceae) highlights the ecological relevance of drought in aseasonal tropical rainforests.</title>
        <authorList>
            <person name="Ng K.K.S."/>
            <person name="Kobayashi M.J."/>
            <person name="Fawcett J.A."/>
            <person name="Hatakeyama M."/>
            <person name="Paape T."/>
            <person name="Ng C.H."/>
            <person name="Ang C.C."/>
            <person name="Tnah L.H."/>
            <person name="Lee C.T."/>
            <person name="Nishiyama T."/>
            <person name="Sese J."/>
            <person name="O'Brien M.J."/>
            <person name="Copetti D."/>
            <person name="Mohd Noor M.I."/>
            <person name="Ong R.C."/>
            <person name="Putra M."/>
            <person name="Sireger I.Z."/>
            <person name="Indrioko S."/>
            <person name="Kosugi Y."/>
            <person name="Izuno A."/>
            <person name="Isagi Y."/>
            <person name="Lee S.L."/>
            <person name="Shimizu K.K."/>
        </authorList>
    </citation>
    <scope>NUCLEOTIDE SEQUENCE [LARGE SCALE GENOMIC DNA]</scope>
    <source>
        <strain evidence="6">214</strain>
    </source>
</reference>
<feature type="compositionally biased region" description="Low complexity" evidence="4">
    <location>
        <begin position="203"/>
        <end position="212"/>
    </location>
</feature>
<feature type="domain" description="DUF4005" evidence="5">
    <location>
        <begin position="373"/>
        <end position="434"/>
    </location>
</feature>
<dbReference type="CDD" id="cd23767">
    <property type="entry name" value="IQCD"/>
    <property type="match status" value="1"/>
</dbReference>
<evidence type="ECO:0000256" key="3">
    <source>
        <dbReference type="ARBA" id="ARBA00024378"/>
    </source>
</evidence>
<dbReference type="Pfam" id="PF13178">
    <property type="entry name" value="DUF4005"/>
    <property type="match status" value="1"/>
</dbReference>